<proteinExistence type="predicted"/>
<sequence length="388" mass="41332">MYLLDAPPDVRPDTQVVVQESLVPLRWWRNLPVRREAATALTGMERFVLETVLAFGAAAPAEFEEVTDLPAHMLPVLGRRLVAAGALTSAGTPADDALCRRMLLSEQIEQERVESVHVVVLPDVGEILVLDRETGGDDPFLGWERARVQPVSRYPVDESIRGRSLGDLLAGTAGIRGVEADVVAFDQGLCPVFRCAAQVTGDSGADVSLSIGDGAPAVLLPDVKSLVERWRGVDRVLAERPSAIWRAMLGSGTSLGRAPAAQRMSPARWQIAVTGEQAARLCAAGRNLAQPTGLAVETSEVVVEVALEIAAADVTAEAAIAVDTAINAGVAEGSTAAAVHARLAKDAARLPYDAVRALAAAKVVERAWQLGHYRLAYALRERDDFDYA</sequence>
<reference evidence="1 2" key="1">
    <citation type="submission" date="2021-06" db="EMBL/GenBank/DDBJ databases">
        <title>Actinoplanes lichenicola sp. nov., and Actinoplanes ovalisporus sp. nov., isolated from lichen in Thailand.</title>
        <authorList>
            <person name="Saeng-In P."/>
            <person name="Kanchanasin P."/>
            <person name="Yuki M."/>
            <person name="Kudo T."/>
            <person name="Ohkuma M."/>
            <person name="Phongsopitanun W."/>
            <person name="Tanasupawat S."/>
        </authorList>
    </citation>
    <scope>NUCLEOTIDE SEQUENCE [LARGE SCALE GENOMIC DNA]</scope>
    <source>
        <strain evidence="1 2">NBRC 110975</strain>
    </source>
</reference>
<dbReference type="RefSeq" id="WP_215795404.1">
    <property type="nucleotide sequence ID" value="NZ_JAHKKG010000018.1"/>
</dbReference>
<dbReference type="EMBL" id="JAHKKG010000018">
    <property type="protein sequence ID" value="MBU2670179.1"/>
    <property type="molecule type" value="Genomic_DNA"/>
</dbReference>
<dbReference type="Proteomes" id="UP001519654">
    <property type="component" value="Unassembled WGS sequence"/>
</dbReference>
<name>A0ABS5Z3A2_9ACTN</name>
<keyword evidence="2" id="KW-1185">Reference proteome</keyword>
<evidence type="ECO:0000313" key="2">
    <source>
        <dbReference type="Proteomes" id="UP001519654"/>
    </source>
</evidence>
<accession>A0ABS5Z3A2</accession>
<protein>
    <submittedName>
        <fullName evidence="1">Uncharacterized protein</fullName>
    </submittedName>
</protein>
<evidence type="ECO:0000313" key="1">
    <source>
        <dbReference type="EMBL" id="MBU2670179.1"/>
    </source>
</evidence>
<comment type="caution">
    <text evidence="1">The sequence shown here is derived from an EMBL/GenBank/DDBJ whole genome shotgun (WGS) entry which is preliminary data.</text>
</comment>
<gene>
    <name evidence="1" type="ORF">KOI35_42435</name>
</gene>
<organism evidence="1 2">
    <name type="scientific">Paractinoplanes bogorensis</name>
    <dbReference type="NCBI Taxonomy" id="1610840"/>
    <lineage>
        <taxon>Bacteria</taxon>
        <taxon>Bacillati</taxon>
        <taxon>Actinomycetota</taxon>
        <taxon>Actinomycetes</taxon>
        <taxon>Micromonosporales</taxon>
        <taxon>Micromonosporaceae</taxon>
        <taxon>Paractinoplanes</taxon>
    </lineage>
</organism>